<dbReference type="AlphaFoldDB" id="A0A517Z0L1"/>
<dbReference type="EMBL" id="CP036275">
    <property type="protein sequence ID" value="QDU36018.1"/>
    <property type="molecule type" value="Genomic_DNA"/>
</dbReference>
<evidence type="ECO:0000313" key="2">
    <source>
        <dbReference type="Proteomes" id="UP000320496"/>
    </source>
</evidence>
<proteinExistence type="predicted"/>
<name>A0A517Z0L1_9PLAN</name>
<gene>
    <name evidence="1" type="ORF">Mal4_03010</name>
</gene>
<dbReference type="Proteomes" id="UP000320496">
    <property type="component" value="Chromosome"/>
</dbReference>
<sequence>MILLALGLAAGCTNRDSPTPETPPDLEAEDSVAVKAKVFTFVETYEEDPSAARPLLEDLVEQLPGYDVGDYESTVADIANTGQTLMDDYENDALVSDLKALAEDLPGDVEEYLREQRLMGN</sequence>
<evidence type="ECO:0000313" key="1">
    <source>
        <dbReference type="EMBL" id="QDU36018.1"/>
    </source>
</evidence>
<dbReference type="KEGG" id="mri:Mal4_03010"/>
<accession>A0A517Z0L1</accession>
<reference evidence="1 2" key="1">
    <citation type="submission" date="2019-02" db="EMBL/GenBank/DDBJ databases">
        <title>Deep-cultivation of Planctomycetes and their phenomic and genomic characterization uncovers novel biology.</title>
        <authorList>
            <person name="Wiegand S."/>
            <person name="Jogler M."/>
            <person name="Boedeker C."/>
            <person name="Pinto D."/>
            <person name="Vollmers J."/>
            <person name="Rivas-Marin E."/>
            <person name="Kohn T."/>
            <person name="Peeters S.H."/>
            <person name="Heuer A."/>
            <person name="Rast P."/>
            <person name="Oberbeckmann S."/>
            <person name="Bunk B."/>
            <person name="Jeske O."/>
            <person name="Meyerdierks A."/>
            <person name="Storesund J.E."/>
            <person name="Kallscheuer N."/>
            <person name="Luecker S."/>
            <person name="Lage O.M."/>
            <person name="Pohl T."/>
            <person name="Merkel B.J."/>
            <person name="Hornburger P."/>
            <person name="Mueller R.-W."/>
            <person name="Bruemmer F."/>
            <person name="Labrenz M."/>
            <person name="Spormann A.M."/>
            <person name="Op den Camp H."/>
            <person name="Overmann J."/>
            <person name="Amann R."/>
            <person name="Jetten M.S.M."/>
            <person name="Mascher T."/>
            <person name="Medema M.H."/>
            <person name="Devos D.P."/>
            <person name="Kaster A.-K."/>
            <person name="Ovreas L."/>
            <person name="Rohde M."/>
            <person name="Galperin M.Y."/>
            <person name="Jogler C."/>
        </authorList>
    </citation>
    <scope>NUCLEOTIDE SEQUENCE [LARGE SCALE GENOMIC DNA]</scope>
    <source>
        <strain evidence="1 2">Mal4</strain>
    </source>
</reference>
<organism evidence="1 2">
    <name type="scientific">Maioricimonas rarisocia</name>
    <dbReference type="NCBI Taxonomy" id="2528026"/>
    <lineage>
        <taxon>Bacteria</taxon>
        <taxon>Pseudomonadati</taxon>
        <taxon>Planctomycetota</taxon>
        <taxon>Planctomycetia</taxon>
        <taxon>Planctomycetales</taxon>
        <taxon>Planctomycetaceae</taxon>
        <taxon>Maioricimonas</taxon>
    </lineage>
</organism>
<protein>
    <submittedName>
        <fullName evidence="1">Uncharacterized protein</fullName>
    </submittedName>
</protein>
<keyword evidence="2" id="KW-1185">Reference proteome</keyword>